<dbReference type="AlphaFoldDB" id="A0A834MCC0"/>
<feature type="compositionally biased region" description="Basic and acidic residues" evidence="1">
    <location>
        <begin position="1"/>
        <end position="12"/>
    </location>
</feature>
<reference evidence="2" key="1">
    <citation type="submission" date="2020-08" db="EMBL/GenBank/DDBJ databases">
        <title>Genome sequencing and assembly of the red palm weevil Rhynchophorus ferrugineus.</title>
        <authorList>
            <person name="Dias G.B."/>
            <person name="Bergman C.M."/>
            <person name="Manee M."/>
        </authorList>
    </citation>
    <scope>NUCLEOTIDE SEQUENCE</scope>
    <source>
        <strain evidence="2">AA-2017</strain>
        <tissue evidence="2">Whole larva</tissue>
    </source>
</reference>
<dbReference type="Proteomes" id="UP000625711">
    <property type="component" value="Unassembled WGS sequence"/>
</dbReference>
<evidence type="ECO:0000313" key="2">
    <source>
        <dbReference type="EMBL" id="KAF7279461.1"/>
    </source>
</evidence>
<evidence type="ECO:0000256" key="1">
    <source>
        <dbReference type="SAM" id="MobiDB-lite"/>
    </source>
</evidence>
<keyword evidence="3" id="KW-1185">Reference proteome</keyword>
<gene>
    <name evidence="2" type="ORF">GWI33_007225</name>
</gene>
<sequence>MSTEDGRTRQRPEPFTPQPLDHPTGVDRMDPVGFTANYLSCKDFRQVCFPTVCILVSMRATDTPSHDFDFLYFLAVPLPFDQHKDQPIHALVVLKDFHPIVVLPSQRQNFSYRITRLGEPEYNVAQLRNCLPPVFQKLNLRLDST</sequence>
<protein>
    <submittedName>
        <fullName evidence="2">Uncharacterized protein</fullName>
    </submittedName>
</protein>
<organism evidence="2 3">
    <name type="scientific">Rhynchophorus ferrugineus</name>
    <name type="common">Red palm weevil</name>
    <name type="synonym">Curculio ferrugineus</name>
    <dbReference type="NCBI Taxonomy" id="354439"/>
    <lineage>
        <taxon>Eukaryota</taxon>
        <taxon>Metazoa</taxon>
        <taxon>Ecdysozoa</taxon>
        <taxon>Arthropoda</taxon>
        <taxon>Hexapoda</taxon>
        <taxon>Insecta</taxon>
        <taxon>Pterygota</taxon>
        <taxon>Neoptera</taxon>
        <taxon>Endopterygota</taxon>
        <taxon>Coleoptera</taxon>
        <taxon>Polyphaga</taxon>
        <taxon>Cucujiformia</taxon>
        <taxon>Curculionidae</taxon>
        <taxon>Dryophthorinae</taxon>
        <taxon>Rhynchophorus</taxon>
    </lineage>
</organism>
<name>A0A834MCC0_RHYFE</name>
<feature type="region of interest" description="Disordered" evidence="1">
    <location>
        <begin position="1"/>
        <end position="26"/>
    </location>
</feature>
<evidence type="ECO:0000313" key="3">
    <source>
        <dbReference type="Proteomes" id="UP000625711"/>
    </source>
</evidence>
<accession>A0A834MCC0</accession>
<proteinExistence type="predicted"/>
<comment type="caution">
    <text evidence="2">The sequence shown here is derived from an EMBL/GenBank/DDBJ whole genome shotgun (WGS) entry which is preliminary data.</text>
</comment>
<dbReference type="EMBL" id="JAACXV010000361">
    <property type="protein sequence ID" value="KAF7279461.1"/>
    <property type="molecule type" value="Genomic_DNA"/>
</dbReference>